<protein>
    <submittedName>
        <fullName evidence="1">Uncharacterized protein</fullName>
    </submittedName>
</protein>
<name>A0A0A8Z7R5_ARUDO</name>
<proteinExistence type="predicted"/>
<reference evidence="1" key="1">
    <citation type="submission" date="2014-09" db="EMBL/GenBank/DDBJ databases">
        <authorList>
            <person name="Magalhaes I.L.F."/>
            <person name="Oliveira U."/>
            <person name="Santos F.R."/>
            <person name="Vidigal T.H.D.A."/>
            <person name="Brescovit A.D."/>
            <person name="Santos A.J."/>
        </authorList>
    </citation>
    <scope>NUCLEOTIDE SEQUENCE</scope>
    <source>
        <tissue evidence="1">Shoot tissue taken approximately 20 cm above the soil surface</tissue>
    </source>
</reference>
<sequence length="45" mass="5121">MYLAPVRNTSVDMSQGINKIRDESTIGIVILKDRNDFPPIVFLDK</sequence>
<evidence type="ECO:0000313" key="1">
    <source>
        <dbReference type="EMBL" id="JAD35444.1"/>
    </source>
</evidence>
<dbReference type="EMBL" id="GBRH01262451">
    <property type="protein sequence ID" value="JAD35444.1"/>
    <property type="molecule type" value="Transcribed_RNA"/>
</dbReference>
<accession>A0A0A8Z7R5</accession>
<organism evidence="1">
    <name type="scientific">Arundo donax</name>
    <name type="common">Giant reed</name>
    <name type="synonym">Donax arundinaceus</name>
    <dbReference type="NCBI Taxonomy" id="35708"/>
    <lineage>
        <taxon>Eukaryota</taxon>
        <taxon>Viridiplantae</taxon>
        <taxon>Streptophyta</taxon>
        <taxon>Embryophyta</taxon>
        <taxon>Tracheophyta</taxon>
        <taxon>Spermatophyta</taxon>
        <taxon>Magnoliopsida</taxon>
        <taxon>Liliopsida</taxon>
        <taxon>Poales</taxon>
        <taxon>Poaceae</taxon>
        <taxon>PACMAD clade</taxon>
        <taxon>Arundinoideae</taxon>
        <taxon>Arundineae</taxon>
        <taxon>Arundo</taxon>
    </lineage>
</organism>
<dbReference type="AlphaFoldDB" id="A0A0A8Z7R5"/>
<reference evidence="1" key="2">
    <citation type="journal article" date="2015" name="Data Brief">
        <title>Shoot transcriptome of the giant reed, Arundo donax.</title>
        <authorList>
            <person name="Barrero R.A."/>
            <person name="Guerrero F.D."/>
            <person name="Moolhuijzen P."/>
            <person name="Goolsby J.A."/>
            <person name="Tidwell J."/>
            <person name="Bellgard S.E."/>
            <person name="Bellgard M.I."/>
        </authorList>
    </citation>
    <scope>NUCLEOTIDE SEQUENCE</scope>
    <source>
        <tissue evidence="1">Shoot tissue taken approximately 20 cm above the soil surface</tissue>
    </source>
</reference>